<evidence type="ECO:0000313" key="2">
    <source>
        <dbReference type="Proteomes" id="UP001221757"/>
    </source>
</evidence>
<dbReference type="Proteomes" id="UP001221757">
    <property type="component" value="Unassembled WGS sequence"/>
</dbReference>
<proteinExistence type="predicted"/>
<protein>
    <submittedName>
        <fullName evidence="1">Uncharacterized protein</fullName>
    </submittedName>
</protein>
<organism evidence="1 2">
    <name type="scientific">Mycena rosella</name>
    <name type="common">Pink bonnet</name>
    <name type="synonym">Agaricus rosellus</name>
    <dbReference type="NCBI Taxonomy" id="1033263"/>
    <lineage>
        <taxon>Eukaryota</taxon>
        <taxon>Fungi</taxon>
        <taxon>Dikarya</taxon>
        <taxon>Basidiomycota</taxon>
        <taxon>Agaricomycotina</taxon>
        <taxon>Agaricomycetes</taxon>
        <taxon>Agaricomycetidae</taxon>
        <taxon>Agaricales</taxon>
        <taxon>Marasmiineae</taxon>
        <taxon>Mycenaceae</taxon>
        <taxon>Mycena</taxon>
    </lineage>
</organism>
<comment type="caution">
    <text evidence="1">The sequence shown here is derived from an EMBL/GenBank/DDBJ whole genome shotgun (WGS) entry which is preliminary data.</text>
</comment>
<reference evidence="1" key="1">
    <citation type="submission" date="2023-03" db="EMBL/GenBank/DDBJ databases">
        <title>Massive genome expansion in bonnet fungi (Mycena s.s.) driven by repeated elements and novel gene families across ecological guilds.</title>
        <authorList>
            <consortium name="Lawrence Berkeley National Laboratory"/>
            <person name="Harder C.B."/>
            <person name="Miyauchi S."/>
            <person name="Viragh M."/>
            <person name="Kuo A."/>
            <person name="Thoen E."/>
            <person name="Andreopoulos B."/>
            <person name="Lu D."/>
            <person name="Skrede I."/>
            <person name="Drula E."/>
            <person name="Henrissat B."/>
            <person name="Morin E."/>
            <person name="Kohler A."/>
            <person name="Barry K."/>
            <person name="LaButti K."/>
            <person name="Morin E."/>
            <person name="Salamov A."/>
            <person name="Lipzen A."/>
            <person name="Mereny Z."/>
            <person name="Hegedus B."/>
            <person name="Baldrian P."/>
            <person name="Stursova M."/>
            <person name="Weitz H."/>
            <person name="Taylor A."/>
            <person name="Grigoriev I.V."/>
            <person name="Nagy L.G."/>
            <person name="Martin F."/>
            <person name="Kauserud H."/>
        </authorList>
    </citation>
    <scope>NUCLEOTIDE SEQUENCE</scope>
    <source>
        <strain evidence="1">CBHHK067</strain>
    </source>
</reference>
<dbReference type="EMBL" id="JARKIE010000003">
    <property type="protein sequence ID" value="KAJ7708939.1"/>
    <property type="molecule type" value="Genomic_DNA"/>
</dbReference>
<gene>
    <name evidence="1" type="ORF">B0H17DRAFT_1191451</name>
</gene>
<sequence length="78" mass="8121">MDLVEVLQLNGAKPSATTAATETAATMAKHIDASKETTASVPAQSAHGVESAVVRDILYDLLCLYVPSPANEEEPAPL</sequence>
<evidence type="ECO:0000313" key="1">
    <source>
        <dbReference type="EMBL" id="KAJ7708939.1"/>
    </source>
</evidence>
<accession>A0AAD7GZQ7</accession>
<dbReference type="AlphaFoldDB" id="A0AAD7GZQ7"/>
<name>A0AAD7GZQ7_MYCRO</name>
<keyword evidence="2" id="KW-1185">Reference proteome</keyword>